<dbReference type="EMBL" id="JBHFFA010000006">
    <property type="protein sequence ID" value="KAL2622856.1"/>
    <property type="molecule type" value="Genomic_DNA"/>
</dbReference>
<gene>
    <name evidence="1" type="ORF">R1flu_003061</name>
</gene>
<keyword evidence="2" id="KW-1185">Reference proteome</keyword>
<dbReference type="Proteomes" id="UP001605036">
    <property type="component" value="Unassembled WGS sequence"/>
</dbReference>
<protein>
    <submittedName>
        <fullName evidence="1">Uncharacterized protein</fullName>
    </submittedName>
</protein>
<name>A0ABD1Y7Z9_9MARC</name>
<proteinExistence type="predicted"/>
<evidence type="ECO:0000313" key="1">
    <source>
        <dbReference type="EMBL" id="KAL2622856.1"/>
    </source>
</evidence>
<reference evidence="1 2" key="1">
    <citation type="submission" date="2024-09" db="EMBL/GenBank/DDBJ databases">
        <title>Chromosome-scale assembly of Riccia fluitans.</title>
        <authorList>
            <person name="Paukszto L."/>
            <person name="Sawicki J."/>
            <person name="Karawczyk K."/>
            <person name="Piernik-Szablinska J."/>
            <person name="Szczecinska M."/>
            <person name="Mazdziarz M."/>
        </authorList>
    </citation>
    <scope>NUCLEOTIDE SEQUENCE [LARGE SCALE GENOMIC DNA]</scope>
    <source>
        <strain evidence="1">Rf_01</strain>
        <tissue evidence="1">Aerial parts of the thallus</tissue>
    </source>
</reference>
<organism evidence="1 2">
    <name type="scientific">Riccia fluitans</name>
    <dbReference type="NCBI Taxonomy" id="41844"/>
    <lineage>
        <taxon>Eukaryota</taxon>
        <taxon>Viridiplantae</taxon>
        <taxon>Streptophyta</taxon>
        <taxon>Embryophyta</taxon>
        <taxon>Marchantiophyta</taxon>
        <taxon>Marchantiopsida</taxon>
        <taxon>Marchantiidae</taxon>
        <taxon>Marchantiales</taxon>
        <taxon>Ricciaceae</taxon>
        <taxon>Riccia</taxon>
    </lineage>
</organism>
<sequence length="70" mass="8003">MPVVHRSGELHHRATEETAYEEGKFEDFYWTERKDIGFEGNLGWTSIDLLPEVTGPSQLDGAGQFRPRPL</sequence>
<dbReference type="AlphaFoldDB" id="A0ABD1Y7Z9"/>
<evidence type="ECO:0000313" key="2">
    <source>
        <dbReference type="Proteomes" id="UP001605036"/>
    </source>
</evidence>
<comment type="caution">
    <text evidence="1">The sequence shown here is derived from an EMBL/GenBank/DDBJ whole genome shotgun (WGS) entry which is preliminary data.</text>
</comment>
<accession>A0ABD1Y7Z9</accession>